<evidence type="ECO:0000259" key="5">
    <source>
        <dbReference type="PROSITE" id="PS50172"/>
    </source>
</evidence>
<feature type="compositionally biased region" description="Basic and acidic residues" evidence="4">
    <location>
        <begin position="36"/>
        <end position="51"/>
    </location>
</feature>
<evidence type="ECO:0000256" key="4">
    <source>
        <dbReference type="SAM" id="MobiDB-lite"/>
    </source>
</evidence>
<reference evidence="6" key="1">
    <citation type="submission" date="2022-11" db="EMBL/GenBank/DDBJ databases">
        <authorList>
            <person name="Petersen C."/>
        </authorList>
    </citation>
    <scope>NUCLEOTIDE SEQUENCE</scope>
    <source>
        <strain evidence="6">IBT 21917</strain>
    </source>
</reference>
<dbReference type="GO" id="GO:0005634">
    <property type="term" value="C:nucleus"/>
    <property type="evidence" value="ECO:0007669"/>
    <property type="project" value="UniProtKB-SubCell"/>
</dbReference>
<dbReference type="EMBL" id="JAPQKO010000001">
    <property type="protein sequence ID" value="KAJ5182897.1"/>
    <property type="molecule type" value="Genomic_DNA"/>
</dbReference>
<keyword evidence="7" id="KW-1185">Reference proteome</keyword>
<evidence type="ECO:0000313" key="7">
    <source>
        <dbReference type="Proteomes" id="UP001146351"/>
    </source>
</evidence>
<feature type="domain" description="BRCT" evidence="5">
    <location>
        <begin position="1146"/>
        <end position="1273"/>
    </location>
</feature>
<name>A0A9W9IRV5_9EURO</name>
<feature type="compositionally biased region" description="Basic residues" evidence="4">
    <location>
        <begin position="1386"/>
        <end position="1403"/>
    </location>
</feature>
<feature type="region of interest" description="Disordered" evidence="4">
    <location>
        <begin position="749"/>
        <end position="958"/>
    </location>
</feature>
<feature type="region of interest" description="Disordered" evidence="4">
    <location>
        <begin position="162"/>
        <end position="182"/>
    </location>
</feature>
<evidence type="ECO:0000313" key="6">
    <source>
        <dbReference type="EMBL" id="KAJ5182897.1"/>
    </source>
</evidence>
<keyword evidence="3" id="KW-0539">Nucleus</keyword>
<dbReference type="PANTHER" id="PTHR15321:SF3">
    <property type="entry name" value="TP53-BINDING PROTEIN 1"/>
    <property type="match status" value="1"/>
</dbReference>
<comment type="caution">
    <text evidence="6">The sequence shown here is derived from an EMBL/GenBank/DDBJ whole genome shotgun (WGS) entry which is preliminary data.</text>
</comment>
<dbReference type="InterPro" id="IPR013914">
    <property type="entry name" value="Rad9_Rad53-bd_dom_fun"/>
</dbReference>
<evidence type="ECO:0000256" key="2">
    <source>
        <dbReference type="ARBA" id="ARBA00022763"/>
    </source>
</evidence>
<dbReference type="Gene3D" id="3.40.50.10190">
    <property type="entry name" value="BRCT domain"/>
    <property type="match status" value="1"/>
</dbReference>
<feature type="compositionally biased region" description="Low complexity" evidence="4">
    <location>
        <begin position="903"/>
        <end position="924"/>
    </location>
</feature>
<dbReference type="FunFam" id="2.30.30.140:FF:000141">
    <property type="entry name" value="DNA damage repair protein (Rad9)"/>
    <property type="match status" value="1"/>
</dbReference>
<accession>A0A9W9IRV5</accession>
<feature type="region of interest" description="Disordered" evidence="4">
    <location>
        <begin position="1117"/>
        <end position="1138"/>
    </location>
</feature>
<dbReference type="OrthoDB" id="129353at2759"/>
<feature type="region of interest" description="Disordered" evidence="4">
    <location>
        <begin position="20"/>
        <end position="111"/>
    </location>
</feature>
<dbReference type="InterPro" id="IPR001357">
    <property type="entry name" value="BRCT_dom"/>
</dbReference>
<feature type="compositionally biased region" description="Basic and acidic residues" evidence="4">
    <location>
        <begin position="307"/>
        <end position="321"/>
    </location>
</feature>
<dbReference type="CDD" id="cd17724">
    <property type="entry name" value="BRCT_p53bp1_rpt2"/>
    <property type="match status" value="1"/>
</dbReference>
<comment type="subcellular location">
    <subcellularLocation>
        <location evidence="1">Nucleus</location>
    </subcellularLocation>
</comment>
<dbReference type="InterPro" id="IPR047250">
    <property type="entry name" value="BRCT_p53bp1-like_rpt2"/>
</dbReference>
<feature type="compositionally biased region" description="Polar residues" evidence="4">
    <location>
        <begin position="487"/>
        <end position="500"/>
    </location>
</feature>
<dbReference type="Proteomes" id="UP001146351">
    <property type="component" value="Unassembled WGS sequence"/>
</dbReference>
<feature type="compositionally biased region" description="Polar residues" evidence="4">
    <location>
        <begin position="584"/>
        <end position="606"/>
    </location>
</feature>
<dbReference type="CDD" id="cd17745">
    <property type="entry name" value="BRCT_p53bp1_rpt1"/>
    <property type="match status" value="1"/>
</dbReference>
<feature type="compositionally biased region" description="Polar residues" evidence="4">
    <location>
        <begin position="677"/>
        <end position="695"/>
    </location>
</feature>
<feature type="compositionally biased region" description="Polar residues" evidence="4">
    <location>
        <begin position="703"/>
        <end position="715"/>
    </location>
</feature>
<dbReference type="Gene3D" id="2.30.30.140">
    <property type="match status" value="1"/>
</dbReference>
<proteinExistence type="predicted"/>
<dbReference type="FunFam" id="3.40.50.10190:FF:000083">
    <property type="entry name" value="DNA damage repair protein (Rad9)"/>
    <property type="match status" value="1"/>
</dbReference>
<organism evidence="6 7">
    <name type="scientific">Penicillium capsulatum</name>
    <dbReference type="NCBI Taxonomy" id="69766"/>
    <lineage>
        <taxon>Eukaryota</taxon>
        <taxon>Fungi</taxon>
        <taxon>Dikarya</taxon>
        <taxon>Ascomycota</taxon>
        <taxon>Pezizomycotina</taxon>
        <taxon>Eurotiomycetes</taxon>
        <taxon>Eurotiomycetidae</taxon>
        <taxon>Eurotiales</taxon>
        <taxon>Aspergillaceae</taxon>
        <taxon>Penicillium</taxon>
    </lineage>
</organism>
<feature type="compositionally biased region" description="Low complexity" evidence="4">
    <location>
        <begin position="1405"/>
        <end position="1417"/>
    </location>
</feature>
<sequence length="1439" mass="157432">METQDSLDIAKLQRVALGLEHEPSQSFLPGQGNPDISKEPRLFRSPPDRHSQGGTSSALQQVFPPFVPRQHEQPLIPNSSAAEPNKINTVPAHSSRNMDPAETPGDTQPVSQSVYDSIIRQNGESMHGGLSETGADGATLRTLHEGDSGHIDLLAGFDSVQQNPITSPDLDDDSNYDQSESSPLAYQPELFPESQRFLADTPATAVKKIKTPGTISQTPSLSRNPLAGAIESSGGLMGLSQVFKPTQAPSSPLVHGQPELVSDRPSPNLPIQPIRVTNHASSPLMHHAPVHSESSEPNLNYISMKESQNRRDKSLGERPTRSVDNMEPSDQIDDEFYKESSFVENARRRHQINEETAEQFAALDTPSASKDHLVESPVQPTEQNQDDDVEMYDIERPRAAGSESETEQEDDLAPQVPQSQELHSSEEDKENYNGPSAPVIGTSSAHDRLSQALSFEANGHVPDESAADAGRRDDQQLSSFHGKHSGRSSQVMVKDSQQSPQPTPKANHDQNRERPPSHETRLGPTPVIDVAGSSPVRRSVRSSPPISLPPQPSWSESNENTQHRISQPMPGVDQNPTNEDRPPHSSNPSEQANTGSLSRRTQSQPDSGHKPSSMPSRVTETPLHQKPHSGEIGKLTSIPETTPNRAHSNEWEVGTNEDGRDDGHNEDDDLPPMRVAGNSQRIGQLQPSQNRTAHSSPIKVLQTREQTQILSSPSGRQRRALTEIASDRSPQVDPWSDLSVNLLTAEDEHFHAVTDGSPTRPKKRRRGNLGQSFHTSDTVGPSTPRGHPPKTTAPSQKVPSPARTPSPVTAPVPAPSTNIPTATSTTTTVTTTTARKRGRPRRTENVYDVPCSPQQPPPPRRSRSAYRKSSTLRRVEETRSRSRKREIKLAKPTAKPLVVIHNSQSASQSGSQPPSQTTPSSQLTNVDFGSDDMLPSESTAVNSPPITPRASHATSDNQPIAPKQVLAVWMGQKRAYYPATCLGTPLGVAQTKYTVKFEDSAPVEVIKGAVKRLELRVGDGVKVDMREIPKVTHIIRGFEDKLTREDLARAADKGIYPQTDIYGYRTLVLGPKQRKSLPNGGFSGSENVIKVPIAKIYLDTILWNQLKDRMFTYEAEKSHDKRSHTPSEKSSLPASPGARFSRSIQIGNGIFANMVFAVSYKDDEASKNRITTLIGENGGSILHGGFTELFEPSSILHHASPKKGLSANASRGDGMRLKSHAENIGFACLVTDSHSRREKYMQALALNLPCLSGRWIEDCVAQGRVIDWDVYLLPSGDSMYLHGATKSRIMAPTPPLEARLTETIATRPKLLDGKKVLIITGRGKAEERRKAYIFLTFALGAAHVERVPDLESAREMIDSQSNRWDLIYVDDSDQASAKSMLTPRPKSQRIKGLHGSQGRKRKSAVLDLPSSSSDSSAPVRVVGNEFVCQSLILGRLFEE</sequence>
<feature type="compositionally biased region" description="Polar residues" evidence="4">
    <location>
        <begin position="556"/>
        <end position="565"/>
    </location>
</feature>
<evidence type="ECO:0000256" key="3">
    <source>
        <dbReference type="ARBA" id="ARBA00023242"/>
    </source>
</evidence>
<feature type="region of interest" description="Disordered" evidence="4">
    <location>
        <begin position="124"/>
        <end position="143"/>
    </location>
</feature>
<keyword evidence="2" id="KW-0227">DNA damage</keyword>
<dbReference type="InterPro" id="IPR036420">
    <property type="entry name" value="BRCT_dom_sf"/>
</dbReference>
<dbReference type="SMART" id="SM00292">
    <property type="entry name" value="BRCT"/>
    <property type="match status" value="1"/>
</dbReference>
<feature type="compositionally biased region" description="Pro residues" evidence="4">
    <location>
        <begin position="802"/>
        <end position="814"/>
    </location>
</feature>
<feature type="compositionally biased region" description="Polar residues" evidence="4">
    <location>
        <begin position="769"/>
        <end position="781"/>
    </location>
</feature>
<gene>
    <name evidence="6" type="ORF">N7492_000513</name>
</gene>
<dbReference type="GO" id="GO:0045944">
    <property type="term" value="P:positive regulation of transcription by RNA polymerase II"/>
    <property type="evidence" value="ECO:0007669"/>
    <property type="project" value="TreeGrafter"/>
</dbReference>
<feature type="region of interest" description="Disordered" evidence="4">
    <location>
        <begin position="244"/>
        <end position="274"/>
    </location>
</feature>
<feature type="region of interest" description="Disordered" evidence="4">
    <location>
        <begin position="1377"/>
        <end position="1417"/>
    </location>
</feature>
<evidence type="ECO:0000256" key="1">
    <source>
        <dbReference type="ARBA" id="ARBA00004123"/>
    </source>
</evidence>
<feature type="region of interest" description="Disordered" evidence="4">
    <location>
        <begin position="306"/>
        <end position="718"/>
    </location>
</feature>
<dbReference type="GO" id="GO:0000077">
    <property type="term" value="P:DNA damage checkpoint signaling"/>
    <property type="evidence" value="ECO:0007669"/>
    <property type="project" value="TreeGrafter"/>
</dbReference>
<dbReference type="PROSITE" id="PS50172">
    <property type="entry name" value="BRCT"/>
    <property type="match status" value="1"/>
</dbReference>
<dbReference type="Pfam" id="PF08605">
    <property type="entry name" value="Rad9_Rad53_bind"/>
    <property type="match status" value="1"/>
</dbReference>
<feature type="compositionally biased region" description="Low complexity" evidence="4">
    <location>
        <begin position="533"/>
        <end position="545"/>
    </location>
</feature>
<dbReference type="GO" id="GO:0042393">
    <property type="term" value="F:histone binding"/>
    <property type="evidence" value="ECO:0007669"/>
    <property type="project" value="TreeGrafter"/>
</dbReference>
<feature type="compositionally biased region" description="Basic and acidic residues" evidence="4">
    <location>
        <begin position="506"/>
        <end position="521"/>
    </location>
</feature>
<feature type="compositionally biased region" description="Polar residues" evidence="4">
    <location>
        <begin position="76"/>
        <end position="97"/>
    </location>
</feature>
<feature type="compositionally biased region" description="Low complexity" evidence="4">
    <location>
        <begin position="815"/>
        <end position="833"/>
    </location>
</feature>
<dbReference type="SUPFAM" id="SSF52113">
    <property type="entry name" value="BRCT domain"/>
    <property type="match status" value="1"/>
</dbReference>
<feature type="compositionally biased region" description="Basic and acidic residues" evidence="4">
    <location>
        <begin position="1117"/>
        <end position="1127"/>
    </location>
</feature>
<dbReference type="PANTHER" id="PTHR15321">
    <property type="entry name" value="TUMOR SUPPRESSOR P53-BINDING PROTEIN 1"/>
    <property type="match status" value="1"/>
</dbReference>
<protein>
    <recommendedName>
        <fullName evidence="5">BRCT domain-containing protein</fullName>
    </recommendedName>
</protein>
<dbReference type="InterPro" id="IPR047252">
    <property type="entry name" value="TP53BP1-like"/>
</dbReference>
<dbReference type="InterPro" id="IPR047249">
    <property type="entry name" value="BRCT_p53bp1-like_rpt1"/>
</dbReference>
<reference evidence="6" key="2">
    <citation type="journal article" date="2023" name="IMA Fungus">
        <title>Comparative genomic study of the Penicillium genus elucidates a diverse pangenome and 15 lateral gene transfer events.</title>
        <authorList>
            <person name="Petersen C."/>
            <person name="Sorensen T."/>
            <person name="Nielsen M.R."/>
            <person name="Sondergaard T.E."/>
            <person name="Sorensen J.L."/>
            <person name="Fitzpatrick D.A."/>
            <person name="Frisvad J.C."/>
            <person name="Nielsen K.L."/>
        </authorList>
    </citation>
    <scope>NUCLEOTIDE SEQUENCE</scope>
    <source>
        <strain evidence="6">IBT 21917</strain>
    </source>
</reference>